<accession>A0A6J4STM8</accession>
<organism evidence="2">
    <name type="scientific">uncultured Solirubrobacteraceae bacterium</name>
    <dbReference type="NCBI Taxonomy" id="1162706"/>
    <lineage>
        <taxon>Bacteria</taxon>
        <taxon>Bacillati</taxon>
        <taxon>Actinomycetota</taxon>
        <taxon>Thermoleophilia</taxon>
        <taxon>Solirubrobacterales</taxon>
        <taxon>Solirubrobacteraceae</taxon>
        <taxon>environmental samples</taxon>
    </lineage>
</organism>
<dbReference type="EMBL" id="CADCVT010000214">
    <property type="protein sequence ID" value="CAA9504966.1"/>
    <property type="molecule type" value="Genomic_DNA"/>
</dbReference>
<sequence length="114" mass="11846">MTGALLAAVLAVPLPAAEPRPEPVRCPQGAADCEAVSGRIVFVERVDPDGDGDLHVVVTAGSITGPGLTAIDVRKGLRPKRDPSIGDRASAAGPVQTGSYGQQQIHALRFRVER</sequence>
<gene>
    <name evidence="2" type="ORF">AVDCRST_MAG85-1994</name>
</gene>
<protein>
    <submittedName>
        <fullName evidence="2">Uncharacterized protein</fullName>
    </submittedName>
</protein>
<evidence type="ECO:0000256" key="1">
    <source>
        <dbReference type="SAM" id="MobiDB-lite"/>
    </source>
</evidence>
<name>A0A6J4STM8_9ACTN</name>
<proteinExistence type="predicted"/>
<reference evidence="2" key="1">
    <citation type="submission" date="2020-02" db="EMBL/GenBank/DDBJ databases">
        <authorList>
            <person name="Meier V. D."/>
        </authorList>
    </citation>
    <scope>NUCLEOTIDE SEQUENCE</scope>
    <source>
        <strain evidence="2">AVDCRST_MAG85</strain>
    </source>
</reference>
<feature type="region of interest" description="Disordered" evidence="1">
    <location>
        <begin position="77"/>
        <end position="101"/>
    </location>
</feature>
<evidence type="ECO:0000313" key="2">
    <source>
        <dbReference type="EMBL" id="CAA9504966.1"/>
    </source>
</evidence>
<dbReference type="AlphaFoldDB" id="A0A6J4STM8"/>